<organism evidence="7">
    <name type="scientific">Anisakis simplex</name>
    <name type="common">Herring worm</name>
    <dbReference type="NCBI Taxonomy" id="6269"/>
    <lineage>
        <taxon>Eukaryota</taxon>
        <taxon>Metazoa</taxon>
        <taxon>Ecdysozoa</taxon>
        <taxon>Nematoda</taxon>
        <taxon>Chromadorea</taxon>
        <taxon>Rhabditida</taxon>
        <taxon>Spirurina</taxon>
        <taxon>Ascaridomorpha</taxon>
        <taxon>Ascaridoidea</taxon>
        <taxon>Anisakidae</taxon>
        <taxon>Anisakis</taxon>
        <taxon>Anisakis simplex complex</taxon>
    </lineage>
</organism>
<evidence type="ECO:0000313" key="6">
    <source>
        <dbReference type="Proteomes" id="UP000267096"/>
    </source>
</evidence>
<dbReference type="WBParaSite" id="ASIM_0000054901-mRNA-1">
    <property type="protein sequence ID" value="ASIM_0000054901-mRNA-1"/>
    <property type="gene ID" value="ASIM_0000054901"/>
</dbReference>
<dbReference type="EMBL" id="UYRR01000281">
    <property type="protein sequence ID" value="VDK17723.1"/>
    <property type="molecule type" value="Genomic_DNA"/>
</dbReference>
<feature type="signal peptide" evidence="3">
    <location>
        <begin position="1"/>
        <end position="34"/>
    </location>
</feature>
<dbReference type="PANTHER" id="PTHR24637">
    <property type="entry name" value="COLLAGEN"/>
    <property type="match status" value="1"/>
</dbReference>
<dbReference type="PANTHER" id="PTHR24637:SF421">
    <property type="entry name" value="CUTICLE COLLAGEN DPY-2"/>
    <property type="match status" value="1"/>
</dbReference>
<keyword evidence="1" id="KW-0677">Repeat</keyword>
<feature type="chain" id="PRO_5043120669" evidence="3">
    <location>
        <begin position="35"/>
        <end position="363"/>
    </location>
</feature>
<dbReference type="AlphaFoldDB" id="A0A0M3IZ68"/>
<evidence type="ECO:0000256" key="2">
    <source>
        <dbReference type="SAM" id="MobiDB-lite"/>
    </source>
</evidence>
<dbReference type="OrthoDB" id="8939548at2759"/>
<reference evidence="7" key="1">
    <citation type="submission" date="2017-02" db="UniProtKB">
        <authorList>
            <consortium name="WormBaseParasite"/>
        </authorList>
    </citation>
    <scope>IDENTIFICATION</scope>
</reference>
<dbReference type="Proteomes" id="UP000267096">
    <property type="component" value="Unassembled WGS sequence"/>
</dbReference>
<dbReference type="Pfam" id="PF01484">
    <property type="entry name" value="Col_cuticle_N"/>
    <property type="match status" value="1"/>
</dbReference>
<reference evidence="5 6" key="2">
    <citation type="submission" date="2018-11" db="EMBL/GenBank/DDBJ databases">
        <authorList>
            <consortium name="Pathogen Informatics"/>
        </authorList>
    </citation>
    <scope>NUCLEOTIDE SEQUENCE [LARGE SCALE GENOMIC DNA]</scope>
</reference>
<proteinExistence type="predicted"/>
<dbReference type="GO" id="GO:0042302">
    <property type="term" value="F:structural constituent of cuticle"/>
    <property type="evidence" value="ECO:0007669"/>
    <property type="project" value="InterPro"/>
</dbReference>
<feature type="region of interest" description="Disordered" evidence="2">
    <location>
        <begin position="240"/>
        <end position="363"/>
    </location>
</feature>
<evidence type="ECO:0000256" key="3">
    <source>
        <dbReference type="SAM" id="SignalP"/>
    </source>
</evidence>
<dbReference type="InterPro" id="IPR002486">
    <property type="entry name" value="Col_cuticle_N"/>
</dbReference>
<keyword evidence="3" id="KW-0732">Signal</keyword>
<evidence type="ECO:0000313" key="7">
    <source>
        <dbReference type="WBParaSite" id="ASIM_0000054901-mRNA-1"/>
    </source>
</evidence>
<name>A0A0M3IZ68_ANISI</name>
<keyword evidence="6" id="KW-1185">Reference proteome</keyword>
<evidence type="ECO:0000313" key="5">
    <source>
        <dbReference type="EMBL" id="VDK17723.1"/>
    </source>
</evidence>
<feature type="compositionally biased region" description="Low complexity" evidence="2">
    <location>
        <begin position="193"/>
        <end position="206"/>
    </location>
</feature>
<feature type="domain" description="Nematode cuticle collagen N-terminal" evidence="4">
    <location>
        <begin position="5"/>
        <end position="57"/>
    </location>
</feature>
<feature type="region of interest" description="Disordered" evidence="2">
    <location>
        <begin position="64"/>
        <end position="123"/>
    </location>
</feature>
<evidence type="ECO:0000259" key="4">
    <source>
        <dbReference type="SMART" id="SM01088"/>
    </source>
</evidence>
<feature type="region of interest" description="Disordered" evidence="2">
    <location>
        <begin position="188"/>
        <end position="214"/>
    </location>
</feature>
<evidence type="ECO:0000256" key="1">
    <source>
        <dbReference type="ARBA" id="ARBA00022737"/>
    </source>
</evidence>
<accession>A0A0M3IZ68</accession>
<protein>
    <submittedName>
        <fullName evidence="7">Col_cuticle_N domain-containing protein</fullName>
    </submittedName>
</protein>
<sequence length="363" mass="36242">MKVYTATFIASSLSGIALVLSLLAISQLCQDVNSIWNELDREMMTFRDVTNDLWADIMKLGKQSGRARRQAGNNGKDEKVKAGLKSKGEVVAESSNGTDDRQETARSADVSGSTTSSDANKCVGKHCSKQPIKGCVGSACASFNQASGVGGLGRDEAPGTPYDTQAPAGPPAGNGCNCQIKNNKCPAGPPGPKGASGPPGSNAPPGIDGVAGKGSEDITLDLQATPACYYCPAGPVGPPGAMGRSGPRGMQGANGMLGHRGMDGQPGFPGDRGDSGQEGLKGVTGSPGAKGFDGRKPMGGPGPKGKTGPPGNAGEQGDYGNDVLAGPEGPAGKQGPPGPPGPEGPDGVTGPIGRHGKTGRDAE</sequence>
<dbReference type="SMART" id="SM01088">
    <property type="entry name" value="Col_cuticle_N"/>
    <property type="match status" value="1"/>
</dbReference>
<feature type="compositionally biased region" description="Polar residues" evidence="2">
    <location>
        <begin position="110"/>
        <end position="119"/>
    </location>
</feature>
<gene>
    <name evidence="5" type="ORF">ASIM_LOCUS451</name>
</gene>
<feature type="compositionally biased region" description="Basic and acidic residues" evidence="2">
    <location>
        <begin position="75"/>
        <end position="90"/>
    </location>
</feature>